<dbReference type="EMBL" id="JANKHH010000003">
    <property type="protein sequence ID" value="MCR2833242.1"/>
    <property type="molecule type" value="Genomic_DNA"/>
</dbReference>
<evidence type="ECO:0000313" key="4">
    <source>
        <dbReference type="EMBL" id="MCR2833242.1"/>
    </source>
</evidence>
<gene>
    <name evidence="4" type="ORF">NSO95_04740</name>
</gene>
<evidence type="ECO:0000259" key="3">
    <source>
        <dbReference type="Pfam" id="PF04536"/>
    </source>
</evidence>
<dbReference type="RefSeq" id="WP_257595010.1">
    <property type="nucleotide sequence ID" value="NZ_JANKHH010000003.1"/>
</dbReference>
<keyword evidence="1" id="KW-0472">Membrane</keyword>
<feature type="signal peptide" evidence="2">
    <location>
        <begin position="1"/>
        <end position="24"/>
    </location>
</feature>
<feature type="domain" description="TPM" evidence="3">
    <location>
        <begin position="35"/>
        <end position="159"/>
    </location>
</feature>
<organism evidence="4 5">
    <name type="scientific">Parerythrobacter lacustris</name>
    <dbReference type="NCBI Taxonomy" id="2969984"/>
    <lineage>
        <taxon>Bacteria</taxon>
        <taxon>Pseudomonadati</taxon>
        <taxon>Pseudomonadota</taxon>
        <taxon>Alphaproteobacteria</taxon>
        <taxon>Sphingomonadales</taxon>
        <taxon>Erythrobacteraceae</taxon>
        <taxon>Parerythrobacter</taxon>
    </lineage>
</organism>
<dbReference type="InterPro" id="IPR007621">
    <property type="entry name" value="TPM_dom"/>
</dbReference>
<dbReference type="Gene3D" id="3.10.310.50">
    <property type="match status" value="1"/>
</dbReference>
<evidence type="ECO:0000313" key="5">
    <source>
        <dbReference type="Proteomes" id="UP001206067"/>
    </source>
</evidence>
<dbReference type="PANTHER" id="PTHR30373">
    <property type="entry name" value="UPF0603 PROTEIN YGCG"/>
    <property type="match status" value="1"/>
</dbReference>
<sequence length="280" mass="29016">MNRLANLWALVTLCFGLVALPATAAEYPPVPDGPVYDGADIISPDVEAALDARLREYNARTGRAVIVATVPDLGGESIERYATTLFTNEWGIGGAERDQGLLLLVARDDRKMRIEVGYGLHPYFGGIMAGRVIRDVITPQFKAGDFDAGITQGVDAIITHLDKSPEDAIAIEEAAQAAEAQESSGGGFPIGAIFWFGFLFFFFILPMFRRGKRSRRYRGSGLGSAVGDILLWEAGKAVARGISSGGSGWGGGGGFSGGGGGGFGGFGGGSSGGGGASGGW</sequence>
<keyword evidence="1" id="KW-1133">Transmembrane helix</keyword>
<keyword evidence="2" id="KW-0732">Signal</keyword>
<feature type="chain" id="PRO_5047490194" evidence="2">
    <location>
        <begin position="25"/>
        <end position="280"/>
    </location>
</feature>
<evidence type="ECO:0000256" key="2">
    <source>
        <dbReference type="SAM" id="SignalP"/>
    </source>
</evidence>
<dbReference type="PANTHER" id="PTHR30373:SF2">
    <property type="entry name" value="UPF0603 PROTEIN YGCG"/>
    <property type="match status" value="1"/>
</dbReference>
<proteinExistence type="predicted"/>
<name>A0ABT1XPS9_9SPHN</name>
<comment type="caution">
    <text evidence="4">The sequence shown here is derived from an EMBL/GenBank/DDBJ whole genome shotgun (WGS) entry which is preliminary data.</text>
</comment>
<accession>A0ABT1XPS9</accession>
<feature type="transmembrane region" description="Helical" evidence="1">
    <location>
        <begin position="188"/>
        <end position="208"/>
    </location>
</feature>
<keyword evidence="1" id="KW-0812">Transmembrane</keyword>
<evidence type="ECO:0000256" key="1">
    <source>
        <dbReference type="SAM" id="Phobius"/>
    </source>
</evidence>
<protein>
    <submittedName>
        <fullName evidence="4">TPM domain-containing protein</fullName>
    </submittedName>
</protein>
<dbReference type="Pfam" id="PF04536">
    <property type="entry name" value="TPM_phosphatase"/>
    <property type="match status" value="1"/>
</dbReference>
<dbReference type="Proteomes" id="UP001206067">
    <property type="component" value="Unassembled WGS sequence"/>
</dbReference>
<reference evidence="4 5" key="1">
    <citation type="submission" date="2022-08" db="EMBL/GenBank/DDBJ databases">
        <title>Polyphasic taxonomy analysis of Qipengyuania sp.RS5-5.</title>
        <authorList>
            <person name="Xamxidin M."/>
            <person name="Wu M."/>
        </authorList>
    </citation>
    <scope>NUCLEOTIDE SEQUENCE [LARGE SCALE GENOMIC DNA]</scope>
    <source>
        <strain evidence="4 5">RS5-5</strain>
    </source>
</reference>
<keyword evidence="5" id="KW-1185">Reference proteome</keyword>